<dbReference type="PANTHER" id="PTHR23334">
    <property type="entry name" value="CCAAT/ENHANCER BINDING PROTEIN"/>
    <property type="match status" value="1"/>
</dbReference>
<dbReference type="Ensembl" id="ENSSMAT00000004688.2">
    <property type="protein sequence ID" value="ENSSMAP00000004617.2"/>
    <property type="gene ID" value="ENSSMAG00000002862.2"/>
</dbReference>
<keyword evidence="5" id="KW-0804">Transcription</keyword>
<dbReference type="PROSITE" id="PS50217">
    <property type="entry name" value="BZIP"/>
    <property type="match status" value="1"/>
</dbReference>
<evidence type="ECO:0000256" key="1">
    <source>
        <dbReference type="ARBA" id="ARBA00004123"/>
    </source>
</evidence>
<dbReference type="GO" id="GO:0000978">
    <property type="term" value="F:RNA polymerase II cis-regulatory region sequence-specific DNA binding"/>
    <property type="evidence" value="ECO:0007669"/>
    <property type="project" value="TreeGrafter"/>
</dbReference>
<dbReference type="Proteomes" id="UP000694558">
    <property type="component" value="Chromosome 5"/>
</dbReference>
<feature type="domain" description="BZIP" evidence="8">
    <location>
        <begin position="60"/>
        <end position="113"/>
    </location>
</feature>
<comment type="subcellular location">
    <subcellularLocation>
        <location evidence="1">Nucleus</location>
    </subcellularLocation>
</comment>
<dbReference type="GO" id="GO:0006351">
    <property type="term" value="P:DNA-templated transcription"/>
    <property type="evidence" value="ECO:0007669"/>
    <property type="project" value="InterPro"/>
</dbReference>
<proteinExistence type="inferred from homology"/>
<dbReference type="GO" id="GO:0000981">
    <property type="term" value="F:DNA-binding transcription factor activity, RNA polymerase II-specific"/>
    <property type="evidence" value="ECO:0007669"/>
    <property type="project" value="TreeGrafter"/>
</dbReference>
<dbReference type="SMART" id="SM00338">
    <property type="entry name" value="BRLZ"/>
    <property type="match status" value="1"/>
</dbReference>
<protein>
    <recommendedName>
        <fullName evidence="8">BZIP domain-containing protein</fullName>
    </recommendedName>
</protein>
<comment type="similarity">
    <text evidence="2">Belongs to the bZIP family. C/EBP subfamily.</text>
</comment>
<keyword evidence="4" id="KW-0238">DNA-binding</keyword>
<dbReference type="CDD" id="cd14713">
    <property type="entry name" value="bZIP_CEBPG"/>
    <property type="match status" value="1"/>
</dbReference>
<evidence type="ECO:0000256" key="5">
    <source>
        <dbReference type="ARBA" id="ARBA00023163"/>
    </source>
</evidence>
<evidence type="ECO:0000313" key="9">
    <source>
        <dbReference type="Ensembl" id="ENSSMAP00000004617.2"/>
    </source>
</evidence>
<dbReference type="InterPro" id="IPR004827">
    <property type="entry name" value="bZIP"/>
</dbReference>
<dbReference type="GeneTree" id="ENSGT00940000160676"/>
<evidence type="ECO:0000256" key="7">
    <source>
        <dbReference type="SAM" id="MobiDB-lite"/>
    </source>
</evidence>
<reference evidence="9" key="2">
    <citation type="submission" date="2025-08" db="UniProtKB">
        <authorList>
            <consortium name="Ensembl"/>
        </authorList>
    </citation>
    <scope>IDENTIFICATION</scope>
</reference>
<dbReference type="AlphaFoldDB" id="A0A8D2ZMK7"/>
<organism evidence="9 10">
    <name type="scientific">Scophthalmus maximus</name>
    <name type="common">Turbot</name>
    <name type="synonym">Psetta maxima</name>
    <dbReference type="NCBI Taxonomy" id="52904"/>
    <lineage>
        <taxon>Eukaryota</taxon>
        <taxon>Metazoa</taxon>
        <taxon>Chordata</taxon>
        <taxon>Craniata</taxon>
        <taxon>Vertebrata</taxon>
        <taxon>Euteleostomi</taxon>
        <taxon>Actinopterygii</taxon>
        <taxon>Neopterygii</taxon>
        <taxon>Teleostei</taxon>
        <taxon>Neoteleostei</taxon>
        <taxon>Acanthomorphata</taxon>
        <taxon>Carangaria</taxon>
        <taxon>Pleuronectiformes</taxon>
        <taxon>Pleuronectoidei</taxon>
        <taxon>Scophthalmidae</taxon>
        <taxon>Scophthalmus</taxon>
    </lineage>
</organism>
<name>A0A8D2ZMK7_SCOMX</name>
<dbReference type="InterPro" id="IPR031106">
    <property type="entry name" value="C/EBP"/>
</dbReference>
<evidence type="ECO:0000256" key="6">
    <source>
        <dbReference type="ARBA" id="ARBA00023242"/>
    </source>
</evidence>
<evidence type="ECO:0000256" key="4">
    <source>
        <dbReference type="ARBA" id="ARBA00023125"/>
    </source>
</evidence>
<dbReference type="Pfam" id="PF07716">
    <property type="entry name" value="bZIP_2"/>
    <property type="match status" value="1"/>
</dbReference>
<evidence type="ECO:0000256" key="2">
    <source>
        <dbReference type="ARBA" id="ARBA00006951"/>
    </source>
</evidence>
<keyword evidence="3" id="KW-0805">Transcription regulation</keyword>
<feature type="compositionally biased region" description="Basic and acidic residues" evidence="7">
    <location>
        <begin position="54"/>
        <end position="70"/>
    </location>
</feature>
<feature type="region of interest" description="Disordered" evidence="7">
    <location>
        <begin position="111"/>
        <end position="145"/>
    </location>
</feature>
<dbReference type="SUPFAM" id="SSF57959">
    <property type="entry name" value="Leucine zipper domain"/>
    <property type="match status" value="1"/>
</dbReference>
<dbReference type="PANTHER" id="PTHR23334:SF69">
    <property type="entry name" value="CCAAT_ENHANCER-BINDING PROTEIN GAMMA"/>
    <property type="match status" value="1"/>
</dbReference>
<feature type="compositionally biased region" description="Polar residues" evidence="7">
    <location>
        <begin position="116"/>
        <end position="126"/>
    </location>
</feature>
<keyword evidence="6" id="KW-0539">Nucleus</keyword>
<feature type="compositionally biased region" description="Low complexity" evidence="7">
    <location>
        <begin position="11"/>
        <end position="27"/>
    </location>
</feature>
<dbReference type="Gene3D" id="1.20.5.170">
    <property type="match status" value="1"/>
</dbReference>
<evidence type="ECO:0000313" key="10">
    <source>
        <dbReference type="Proteomes" id="UP000694558"/>
    </source>
</evidence>
<evidence type="ECO:0000256" key="3">
    <source>
        <dbReference type="ARBA" id="ARBA00023015"/>
    </source>
</evidence>
<dbReference type="GO" id="GO:0005634">
    <property type="term" value="C:nucleus"/>
    <property type="evidence" value="ECO:0007669"/>
    <property type="project" value="UniProtKB-SubCell"/>
</dbReference>
<dbReference type="InterPro" id="IPR046347">
    <property type="entry name" value="bZIP_sf"/>
</dbReference>
<evidence type="ECO:0000259" key="8">
    <source>
        <dbReference type="PROSITE" id="PS50217"/>
    </source>
</evidence>
<accession>A0A8D2ZMK7</accession>
<reference evidence="9" key="1">
    <citation type="submission" date="2023-05" db="EMBL/GenBank/DDBJ databases">
        <title>High-quality long-read genome of Scophthalmus maximus.</title>
        <authorList>
            <person name="Lien S."/>
            <person name="Martinez P."/>
        </authorList>
    </citation>
    <scope>NUCLEOTIDE SEQUENCE [LARGE SCALE GENOMIC DNA]</scope>
</reference>
<sequence>HHLQATHPNEPARASSPSSPPANAAGPQRVPHLVPAHPSAGGGKAPAPSKMKKPHADKDSDEYRQRRERNNLAVKKSRMRSKQKAQDTQQRVNELKEENERLEAKIKLLSKELTRTHQQPKSSTSCGLDPTDGGAAGRRDVGRTL</sequence>
<feature type="region of interest" description="Disordered" evidence="7">
    <location>
        <begin position="1"/>
        <end position="98"/>
    </location>
</feature>